<reference evidence="1 2" key="1">
    <citation type="submission" date="2023-03" db="EMBL/GenBank/DDBJ databases">
        <title>Bacillus Genome Sequencing.</title>
        <authorList>
            <person name="Dunlap C."/>
        </authorList>
    </citation>
    <scope>NUCLEOTIDE SEQUENCE [LARGE SCALE GENOMIC DNA]</scope>
    <source>
        <strain evidence="1 2">NRS-52</strain>
    </source>
</reference>
<organism evidence="1 2">
    <name type="scientific">Paenibacillus chibensis</name>
    <dbReference type="NCBI Taxonomy" id="59846"/>
    <lineage>
        <taxon>Bacteria</taxon>
        <taxon>Bacillati</taxon>
        <taxon>Bacillota</taxon>
        <taxon>Bacilli</taxon>
        <taxon>Bacillales</taxon>
        <taxon>Paenibacillaceae</taxon>
        <taxon>Paenibacillus</taxon>
    </lineage>
</organism>
<dbReference type="RefSeq" id="WP_328278774.1">
    <property type="nucleotide sequence ID" value="NZ_JARTLD010000035.1"/>
</dbReference>
<proteinExistence type="predicted"/>
<protein>
    <submittedName>
        <fullName evidence="1">Uncharacterized protein</fullName>
    </submittedName>
</protein>
<gene>
    <name evidence="1" type="ORF">P9847_14255</name>
</gene>
<evidence type="ECO:0000313" key="2">
    <source>
        <dbReference type="Proteomes" id="UP001343257"/>
    </source>
</evidence>
<comment type="caution">
    <text evidence="1">The sequence shown here is derived from an EMBL/GenBank/DDBJ whole genome shotgun (WGS) entry which is preliminary data.</text>
</comment>
<evidence type="ECO:0000313" key="1">
    <source>
        <dbReference type="EMBL" id="MED5018468.1"/>
    </source>
</evidence>
<dbReference type="Proteomes" id="UP001343257">
    <property type="component" value="Unassembled WGS sequence"/>
</dbReference>
<name>A0ABU6PWI0_9BACL</name>
<accession>A0ABU6PWI0</accession>
<keyword evidence="2" id="KW-1185">Reference proteome</keyword>
<sequence length="64" mass="7262">MNLSFWKHVSTSWQSVQMEAVEAIINIELLRNVIQKDIASSKEVGSMIEPPLELTNDDDFWGGL</sequence>
<dbReference type="EMBL" id="JARTLD010000035">
    <property type="protein sequence ID" value="MED5018468.1"/>
    <property type="molecule type" value="Genomic_DNA"/>
</dbReference>